<dbReference type="InterPro" id="IPR026033">
    <property type="entry name" value="Azg-like_bact_archaea"/>
</dbReference>
<evidence type="ECO:0000256" key="2">
    <source>
        <dbReference type="ARBA" id="ARBA00005697"/>
    </source>
</evidence>
<feature type="transmembrane region" description="Helical" evidence="9">
    <location>
        <begin position="246"/>
        <end position="275"/>
    </location>
</feature>
<feature type="transmembrane region" description="Helical" evidence="9">
    <location>
        <begin position="21"/>
        <end position="39"/>
    </location>
</feature>
<keyword evidence="11" id="KW-1185">Reference proteome</keyword>
<dbReference type="InterPro" id="IPR006043">
    <property type="entry name" value="NCS2"/>
</dbReference>
<dbReference type="PIRSF" id="PIRSF005353">
    <property type="entry name" value="PbuG"/>
    <property type="match status" value="1"/>
</dbReference>
<dbReference type="Proteomes" id="UP000028073">
    <property type="component" value="Unassembled WGS sequence"/>
</dbReference>
<dbReference type="PANTHER" id="PTHR43337">
    <property type="entry name" value="XANTHINE/URACIL PERMEASE C887.17-RELATED"/>
    <property type="match status" value="1"/>
</dbReference>
<dbReference type="PANTHER" id="PTHR43337:SF11">
    <property type="entry name" value="GUANINE_HYPOXANTHINE PERMEASE PBUG"/>
    <property type="match status" value="1"/>
</dbReference>
<dbReference type="InterPro" id="IPR045018">
    <property type="entry name" value="Azg-like"/>
</dbReference>
<accession>A0A081NGL3</accession>
<evidence type="ECO:0000256" key="3">
    <source>
        <dbReference type="ARBA" id="ARBA00022448"/>
    </source>
</evidence>
<dbReference type="GO" id="GO:0005345">
    <property type="term" value="F:purine nucleobase transmembrane transporter activity"/>
    <property type="evidence" value="ECO:0007669"/>
    <property type="project" value="TreeGrafter"/>
</dbReference>
<protein>
    <submittedName>
        <fullName evidence="10">Guanine permease</fullName>
    </submittedName>
</protein>
<feature type="transmembrane region" description="Helical" evidence="9">
    <location>
        <begin position="51"/>
        <end position="71"/>
    </location>
</feature>
<evidence type="ECO:0000256" key="5">
    <source>
        <dbReference type="ARBA" id="ARBA00022692"/>
    </source>
</evidence>
<feature type="transmembrane region" description="Helical" evidence="9">
    <location>
        <begin position="134"/>
        <end position="154"/>
    </location>
</feature>
<evidence type="ECO:0000313" key="11">
    <source>
        <dbReference type="Proteomes" id="UP000028073"/>
    </source>
</evidence>
<keyword evidence="3 8" id="KW-0813">Transport</keyword>
<gene>
    <name evidence="10" type="ORF">GZ78_17800</name>
</gene>
<name>A0A081NGL3_9GAMM</name>
<evidence type="ECO:0000256" key="1">
    <source>
        <dbReference type="ARBA" id="ARBA00004651"/>
    </source>
</evidence>
<evidence type="ECO:0000256" key="6">
    <source>
        <dbReference type="ARBA" id="ARBA00022989"/>
    </source>
</evidence>
<evidence type="ECO:0000256" key="9">
    <source>
        <dbReference type="SAM" id="Phobius"/>
    </source>
</evidence>
<evidence type="ECO:0000313" key="10">
    <source>
        <dbReference type="EMBL" id="KEQ17586.1"/>
    </source>
</evidence>
<keyword evidence="7 8" id="KW-0472">Membrane</keyword>
<keyword evidence="6 8" id="KW-1133">Transmembrane helix</keyword>
<evidence type="ECO:0000256" key="4">
    <source>
        <dbReference type="ARBA" id="ARBA00022475"/>
    </source>
</evidence>
<feature type="transmembrane region" description="Helical" evidence="9">
    <location>
        <begin position="381"/>
        <end position="404"/>
    </location>
</feature>
<organism evidence="10 11">
    <name type="scientific">Endozoicomonas numazuensis</name>
    <dbReference type="NCBI Taxonomy" id="1137799"/>
    <lineage>
        <taxon>Bacteria</taxon>
        <taxon>Pseudomonadati</taxon>
        <taxon>Pseudomonadota</taxon>
        <taxon>Gammaproteobacteria</taxon>
        <taxon>Oceanospirillales</taxon>
        <taxon>Endozoicomonadaceae</taxon>
        <taxon>Endozoicomonas</taxon>
    </lineage>
</organism>
<dbReference type="STRING" id="1137799.GZ78_17800"/>
<feature type="transmembrane region" description="Helical" evidence="9">
    <location>
        <begin position="102"/>
        <end position="122"/>
    </location>
</feature>
<proteinExistence type="inferred from homology"/>
<comment type="subcellular location">
    <subcellularLocation>
        <location evidence="1 8">Cell membrane</location>
        <topology evidence="1 8">Multi-pass membrane protein</topology>
    </subcellularLocation>
</comment>
<dbReference type="RefSeq" id="WP_034838540.1">
    <property type="nucleotide sequence ID" value="NZ_JOKH01000003.1"/>
</dbReference>
<dbReference type="OrthoDB" id="9808458at2"/>
<evidence type="ECO:0000256" key="7">
    <source>
        <dbReference type="ARBA" id="ARBA00023136"/>
    </source>
</evidence>
<comment type="similarity">
    <text evidence="2 8">Belongs to the nucleobase:cation symporter-2 (NCS2) (TC 2.A.40) family. Azg-like subfamily.</text>
</comment>
<feature type="transmembrane region" description="Helical" evidence="9">
    <location>
        <begin position="416"/>
        <end position="434"/>
    </location>
</feature>
<dbReference type="eggNOG" id="COG2252">
    <property type="taxonomic scope" value="Bacteria"/>
</dbReference>
<dbReference type="AlphaFoldDB" id="A0A081NGL3"/>
<feature type="transmembrane region" description="Helical" evidence="9">
    <location>
        <begin position="76"/>
        <end position="96"/>
    </location>
</feature>
<keyword evidence="5 8" id="KW-0812">Transmembrane</keyword>
<comment type="caution">
    <text evidence="10">The sequence shown here is derived from an EMBL/GenBank/DDBJ whole genome shotgun (WGS) entry which is preliminary data.</text>
</comment>
<reference evidence="10 11" key="1">
    <citation type="submission" date="2014-06" db="EMBL/GenBank/DDBJ databases">
        <title>Whole Genome Sequences of Three Symbiotic Endozoicomonas Bacteria.</title>
        <authorList>
            <person name="Neave M.J."/>
            <person name="Apprill A."/>
            <person name="Voolstra C.R."/>
        </authorList>
    </citation>
    <scope>NUCLEOTIDE SEQUENCE [LARGE SCALE GENOMIC DNA]</scope>
    <source>
        <strain evidence="10 11">DSM 25634</strain>
    </source>
</reference>
<feature type="transmembrane region" description="Helical" evidence="9">
    <location>
        <begin position="174"/>
        <end position="190"/>
    </location>
</feature>
<dbReference type="GO" id="GO:0005886">
    <property type="term" value="C:plasma membrane"/>
    <property type="evidence" value="ECO:0007669"/>
    <property type="project" value="UniProtKB-SubCell"/>
</dbReference>
<feature type="transmembrane region" description="Helical" evidence="9">
    <location>
        <begin position="195"/>
        <end position="213"/>
    </location>
</feature>
<sequence>MLNSVKQYFEFEKFNTNFRTEIFAGLTVFLAMSYILSVNPAILGQTGMDKGAVFTATALSSAFACFIMGVFARYPVVLAPAMGMNALFTYGTVIALDIPWETAIAGIFVSGIIFFLLSVSGIREKVIRAVPADMKYAVTAALGFFICFIGLRNAGIITDNKATLVQLGDLTEPSVMLALAGLVLTVFLIARGMKLAVFFGVLLTTLVGVAVGLNPMPEGVVAAPPSLTPTFGAAITHLPNVFTMKMMVVIITFLFIDFFDAVGTIIAVCNGIGVVDKKGNIPNVRSALFADASGTIVGSVLGTSSITSYSESAVAVGSGGRTGFTSLVTAGCMLIALFFFPLIAVFTTVSTSPALIAVGVFMASSMAKIDWTKMEYKIPAFFTIIITILSYSLVDGIAFGFTLYPISMIAQGRGREVSPTMYVLCGIFMMYYFFL</sequence>
<evidence type="ECO:0000256" key="8">
    <source>
        <dbReference type="PIRNR" id="PIRNR005353"/>
    </source>
</evidence>
<feature type="transmembrane region" description="Helical" evidence="9">
    <location>
        <begin position="327"/>
        <end position="346"/>
    </location>
</feature>
<dbReference type="Pfam" id="PF00860">
    <property type="entry name" value="Xan_ur_permease"/>
    <property type="match status" value="1"/>
</dbReference>
<keyword evidence="4 8" id="KW-1003">Cell membrane</keyword>
<feature type="transmembrane region" description="Helical" evidence="9">
    <location>
        <begin position="353"/>
        <end position="369"/>
    </location>
</feature>
<dbReference type="EMBL" id="JOKH01000003">
    <property type="protein sequence ID" value="KEQ17586.1"/>
    <property type="molecule type" value="Genomic_DNA"/>
</dbReference>